<evidence type="ECO:0008006" key="3">
    <source>
        <dbReference type="Google" id="ProtNLM"/>
    </source>
</evidence>
<sequence>MTKAELRKEWEARVATFVASGQSTTAWCAAHNLKPHQLRYWLRKLNPKGTPTATPSQWVSLELNDISPNEDRNGLVVRVGQAVIEVQSGFNPELLKEVVQTLTEL</sequence>
<dbReference type="RefSeq" id="WP_013809754.1">
    <property type="nucleotide sequence ID" value="NC_015565.1"/>
</dbReference>
<name>F6B882_DESCC</name>
<dbReference type="Proteomes" id="UP000009226">
    <property type="component" value="Chromosome"/>
</dbReference>
<reference evidence="1" key="1">
    <citation type="submission" date="2011-05" db="EMBL/GenBank/DDBJ databases">
        <title>Complete sequence of Desulfotomaculum carboxydivorans CO-1-SRB.</title>
        <authorList>
            <consortium name="US DOE Joint Genome Institute"/>
            <person name="Lucas S."/>
            <person name="Han J."/>
            <person name="Lapidus A."/>
            <person name="Cheng J.-F."/>
            <person name="Goodwin L."/>
            <person name="Pitluck S."/>
            <person name="Peters L."/>
            <person name="Mikhailova N."/>
            <person name="Lu M."/>
            <person name="Han C."/>
            <person name="Tapia R."/>
            <person name="Land M."/>
            <person name="Hauser L."/>
            <person name="Kyrpides N."/>
            <person name="Ivanova N."/>
            <person name="Pagani I."/>
            <person name="Stams A."/>
            <person name="Plugge C."/>
            <person name="Muyzer G."/>
            <person name="Kuever J."/>
            <person name="Parshina S."/>
            <person name="Ivanova A."/>
            <person name="Nazina T."/>
            <person name="Woyke T."/>
        </authorList>
    </citation>
    <scope>NUCLEOTIDE SEQUENCE [LARGE SCALE GENOMIC DNA]</scope>
    <source>
        <strain evidence="1">CO-1-SRB</strain>
    </source>
</reference>
<evidence type="ECO:0000313" key="1">
    <source>
        <dbReference type="EMBL" id="AEF93527.1"/>
    </source>
</evidence>
<dbReference type="NCBIfam" id="NF047593">
    <property type="entry name" value="IS66_ISAeme5_TnpA"/>
    <property type="match status" value="1"/>
</dbReference>
<organism evidence="1 2">
    <name type="scientific">Desulfotomaculum nigrificans (strain DSM 14880 / VKM B-2319 / CO-1-SRB)</name>
    <name type="common">Desulfotomaculum carboxydivorans</name>
    <dbReference type="NCBI Taxonomy" id="868595"/>
    <lineage>
        <taxon>Bacteria</taxon>
        <taxon>Bacillati</taxon>
        <taxon>Bacillota</taxon>
        <taxon>Clostridia</taxon>
        <taxon>Eubacteriales</taxon>
        <taxon>Desulfotomaculaceae</taxon>
        <taxon>Desulfotomaculum</taxon>
    </lineage>
</organism>
<dbReference type="STRING" id="868595.Desca_0640"/>
<keyword evidence="2" id="KW-1185">Reference proteome</keyword>
<protein>
    <recommendedName>
        <fullName evidence="3">Transposase IS3/IS911 family protein</fullName>
    </recommendedName>
</protein>
<dbReference type="AlphaFoldDB" id="F6B882"/>
<evidence type="ECO:0000313" key="2">
    <source>
        <dbReference type="Proteomes" id="UP000009226"/>
    </source>
</evidence>
<accession>F6B882</accession>
<dbReference type="eggNOG" id="COG2963">
    <property type="taxonomic scope" value="Bacteria"/>
</dbReference>
<gene>
    <name evidence="1" type="ordered locus">Desca_0640</name>
</gene>
<proteinExistence type="predicted"/>
<dbReference type="EMBL" id="CP002736">
    <property type="protein sequence ID" value="AEF93527.1"/>
    <property type="molecule type" value="Genomic_DNA"/>
</dbReference>
<dbReference type="HOGENOM" id="CLU_151804_3_1_9"/>
<dbReference type="KEGG" id="dca:Desca_0640"/>